<name>A0A2T4C589_TRILO</name>
<feature type="compositionally biased region" description="Basic residues" evidence="1">
    <location>
        <begin position="93"/>
        <end position="104"/>
    </location>
</feature>
<dbReference type="EMBL" id="KZ679131">
    <property type="protein sequence ID" value="PTB76688.1"/>
    <property type="molecule type" value="Genomic_DNA"/>
</dbReference>
<evidence type="ECO:0000313" key="2">
    <source>
        <dbReference type="EMBL" id="PTB76688.1"/>
    </source>
</evidence>
<dbReference type="AlphaFoldDB" id="A0A2T4C589"/>
<keyword evidence="3" id="KW-1185">Reference proteome</keyword>
<feature type="compositionally biased region" description="Polar residues" evidence="1">
    <location>
        <begin position="81"/>
        <end position="92"/>
    </location>
</feature>
<sequence>MPGTRDEQYAALGKSPQAVSRTDTEYNEGLEKTSTECDAMRATSYLRYTLKRRNTPQYPSGHTKKASCLHRETPRERQRAEQQGLTNISRNPRQPHRAGHRSSAKRPFPPNSHPNMRGGPQLAISNIITGLRPSTRFKFHLYIL</sequence>
<evidence type="ECO:0000256" key="1">
    <source>
        <dbReference type="SAM" id="MobiDB-lite"/>
    </source>
</evidence>
<proteinExistence type="predicted"/>
<protein>
    <submittedName>
        <fullName evidence="2">Uncharacterized protein</fullName>
    </submittedName>
</protein>
<accession>A0A2T4C589</accession>
<feature type="region of interest" description="Disordered" evidence="1">
    <location>
        <begin position="50"/>
        <end position="121"/>
    </location>
</feature>
<feature type="compositionally biased region" description="Basic and acidic residues" evidence="1">
    <location>
        <begin position="69"/>
        <end position="80"/>
    </location>
</feature>
<organism evidence="2 3">
    <name type="scientific">Trichoderma longibrachiatum ATCC 18648</name>
    <dbReference type="NCBI Taxonomy" id="983965"/>
    <lineage>
        <taxon>Eukaryota</taxon>
        <taxon>Fungi</taxon>
        <taxon>Dikarya</taxon>
        <taxon>Ascomycota</taxon>
        <taxon>Pezizomycotina</taxon>
        <taxon>Sordariomycetes</taxon>
        <taxon>Hypocreomycetidae</taxon>
        <taxon>Hypocreales</taxon>
        <taxon>Hypocreaceae</taxon>
        <taxon>Trichoderma</taxon>
    </lineage>
</organism>
<gene>
    <name evidence="2" type="ORF">M440DRAFT_1231988</name>
</gene>
<evidence type="ECO:0000313" key="3">
    <source>
        <dbReference type="Proteomes" id="UP000240760"/>
    </source>
</evidence>
<feature type="region of interest" description="Disordered" evidence="1">
    <location>
        <begin position="1"/>
        <end position="35"/>
    </location>
</feature>
<dbReference type="Proteomes" id="UP000240760">
    <property type="component" value="Unassembled WGS sequence"/>
</dbReference>
<reference evidence="2 3" key="1">
    <citation type="submission" date="2016-07" db="EMBL/GenBank/DDBJ databases">
        <title>Multiple horizontal gene transfer events from other fungi enriched the ability of initially mycotrophic Trichoderma (Ascomycota) to feed on dead plant biomass.</title>
        <authorList>
            <consortium name="DOE Joint Genome Institute"/>
            <person name="Aerts A."/>
            <person name="Atanasova L."/>
            <person name="Chenthamara K."/>
            <person name="Zhang J."/>
            <person name="Grujic M."/>
            <person name="Henrissat B."/>
            <person name="Kuo A."/>
            <person name="Salamov A."/>
            <person name="Lipzen A."/>
            <person name="Labutti K."/>
            <person name="Barry K."/>
            <person name="Miao Y."/>
            <person name="Rahimi M.J."/>
            <person name="Shen Q."/>
            <person name="Grigoriev I.V."/>
            <person name="Kubicek C.P."/>
            <person name="Druzhinina I.S."/>
        </authorList>
    </citation>
    <scope>NUCLEOTIDE SEQUENCE [LARGE SCALE GENOMIC DNA]</scope>
    <source>
        <strain evidence="2 3">ATCC 18648</strain>
    </source>
</reference>